<proteinExistence type="predicted"/>
<gene>
    <name evidence="3" type="ORF">GO986_16145</name>
</gene>
<dbReference type="InterPro" id="IPR035412">
    <property type="entry name" value="Terminase_L_N"/>
</dbReference>
<evidence type="ECO:0000313" key="4">
    <source>
        <dbReference type="Proteomes" id="UP000483286"/>
    </source>
</evidence>
<name>A0A7C9LNR0_9DEIO</name>
<evidence type="ECO:0000313" key="3">
    <source>
        <dbReference type="EMBL" id="MVN88277.1"/>
    </source>
</evidence>
<dbReference type="PANTHER" id="PTHR39184">
    <property type="match status" value="1"/>
</dbReference>
<reference evidence="3 4" key="1">
    <citation type="submission" date="2019-12" db="EMBL/GenBank/DDBJ databases">
        <title>Deinococcus sp. HMF7620 Genome sequencing and assembly.</title>
        <authorList>
            <person name="Kang H."/>
            <person name="Kim H."/>
            <person name="Joh K."/>
        </authorList>
    </citation>
    <scope>NUCLEOTIDE SEQUENCE [LARGE SCALE GENOMIC DNA]</scope>
    <source>
        <strain evidence="3 4">HMF7620</strain>
    </source>
</reference>
<feature type="domain" description="Phage terminase large subunit N-terminal" evidence="2">
    <location>
        <begin position="33"/>
        <end position="175"/>
    </location>
</feature>
<dbReference type="EMBL" id="WQLB01000026">
    <property type="protein sequence ID" value="MVN88277.1"/>
    <property type="molecule type" value="Genomic_DNA"/>
</dbReference>
<organism evidence="3 4">
    <name type="scientific">Deinococcus arboris</name>
    <dbReference type="NCBI Taxonomy" id="2682977"/>
    <lineage>
        <taxon>Bacteria</taxon>
        <taxon>Thermotogati</taxon>
        <taxon>Deinococcota</taxon>
        <taxon>Deinococci</taxon>
        <taxon>Deinococcales</taxon>
        <taxon>Deinococcaceae</taxon>
        <taxon>Deinococcus</taxon>
    </lineage>
</organism>
<accession>A0A7C9LNR0</accession>
<dbReference type="InterPro" id="IPR052380">
    <property type="entry name" value="Viral_DNA_packaging_terminase"/>
</dbReference>
<comment type="caution">
    <text evidence="3">The sequence shown here is derived from an EMBL/GenBank/DDBJ whole genome shotgun (WGS) entry which is preliminary data.</text>
</comment>
<evidence type="ECO:0000259" key="2">
    <source>
        <dbReference type="Pfam" id="PF04466"/>
    </source>
</evidence>
<evidence type="ECO:0000256" key="1">
    <source>
        <dbReference type="SAM" id="MobiDB-lite"/>
    </source>
</evidence>
<keyword evidence="4" id="KW-1185">Reference proteome</keyword>
<dbReference type="Gene3D" id="3.30.420.280">
    <property type="match status" value="1"/>
</dbReference>
<dbReference type="Proteomes" id="UP000483286">
    <property type="component" value="Unassembled WGS sequence"/>
</dbReference>
<dbReference type="PANTHER" id="PTHR39184:SF1">
    <property type="entry name" value="PBSX PHAGE TERMINASE LARGE SUBUNIT"/>
    <property type="match status" value="1"/>
</dbReference>
<feature type="region of interest" description="Disordered" evidence="1">
    <location>
        <begin position="428"/>
        <end position="449"/>
    </location>
</feature>
<dbReference type="AlphaFoldDB" id="A0A7C9LNR0"/>
<dbReference type="InterPro" id="IPR027417">
    <property type="entry name" value="P-loop_NTPase"/>
</dbReference>
<sequence>MHVSGQQYPPGALVYEPFGAARELFFARDPEVVLDGPAGTGKSRGLLEKLNALALKYPGMRGLIVRKTRASLTDTTLVTWEDHVRPACDTENQQRNVRRSYKYPNGSELVVGGMDKMIKIMSSEYDVICAFEATEFHEEDWEAFTTRLRNGVMPYQQLLADCNPGAPTHWLNQRMRRGQTRRILCRHEDNPRLFTPAGQLTEYGAAYISKLDQLTGVRYNRLRKGQWVAAEGMVYSGWDDKLNIIDQRELPAEWRRIRVIDFGYTNPFTCQWWAIDPDGRMILYRELYRTQRLVEDHAKQIKALSEGERFEATITDHDAEDRATLERHLGAVTTAAFKAVSPGIQAVEARIRPAPDGKPRLMIMRDSLVETDQNLVEAKKPTSTLEELPGYVYPTVRGKTEKEAPVKENDHGMDTMRYAVAYVDGLGRESEPKPSAVRAAFRGGARRNR</sequence>
<dbReference type="Gene3D" id="3.40.50.300">
    <property type="entry name" value="P-loop containing nucleotide triphosphate hydrolases"/>
    <property type="match status" value="1"/>
</dbReference>
<dbReference type="Pfam" id="PF04466">
    <property type="entry name" value="Terminase_3"/>
    <property type="match status" value="1"/>
</dbReference>
<protein>
    <recommendedName>
        <fullName evidence="2">Phage terminase large subunit N-terminal domain-containing protein</fullName>
    </recommendedName>
</protein>